<dbReference type="EMBL" id="JBEGCI010000005">
    <property type="protein sequence ID" value="MEQ6888417.1"/>
    <property type="molecule type" value="Genomic_DNA"/>
</dbReference>
<dbReference type="Proteomes" id="UP001472978">
    <property type="component" value="Unassembled WGS sequence"/>
</dbReference>
<name>A0ABV1N3W5_9GAMM</name>
<comment type="caution">
    <text evidence="2">The sequence shown here is derived from an EMBL/GenBank/DDBJ whole genome shotgun (WGS) entry which is preliminary data.</text>
</comment>
<comment type="similarity">
    <text evidence="1">Belongs to the TelA family.</text>
</comment>
<dbReference type="RefSeq" id="WP_349757954.1">
    <property type="nucleotide sequence ID" value="NZ_JBEGCI010000005.1"/>
</dbReference>
<dbReference type="Pfam" id="PF05816">
    <property type="entry name" value="TelA"/>
    <property type="match status" value="1"/>
</dbReference>
<gene>
    <name evidence="2" type="ORF">ABE957_07005</name>
</gene>
<accession>A0ABV1N3W5</accession>
<dbReference type="InterPro" id="IPR008863">
    <property type="entry name" value="Toxic_anion-R_TelA"/>
</dbReference>
<evidence type="ECO:0000313" key="3">
    <source>
        <dbReference type="Proteomes" id="UP001472978"/>
    </source>
</evidence>
<reference evidence="2 3" key="1">
    <citation type="submission" date="2024-05" db="EMBL/GenBank/DDBJ databases">
        <title>Halomonas sp. CS7 16S ribosomal RNA gene Genome sequencing and assembly.</title>
        <authorList>
            <person name="Yook S."/>
        </authorList>
    </citation>
    <scope>NUCLEOTIDE SEQUENCE [LARGE SCALE GENOMIC DNA]</scope>
    <source>
        <strain evidence="2 3">CS7</strain>
    </source>
</reference>
<dbReference type="PANTHER" id="PTHR38432:SF1">
    <property type="entry name" value="TELA-LIKE PROTEIN SAOUHSC_01408"/>
    <property type="match status" value="1"/>
</dbReference>
<protein>
    <submittedName>
        <fullName evidence="2">Toxic anion resistance protein</fullName>
    </submittedName>
</protein>
<evidence type="ECO:0000256" key="1">
    <source>
        <dbReference type="ARBA" id="ARBA00005541"/>
    </source>
</evidence>
<keyword evidence="3" id="KW-1185">Reference proteome</keyword>
<sequence>MTEQPQDGARLALPPVEEIARDLEGGEASGRADGDASLASQADAFVDELLAGGDAEAQARQRRAIDELGLELQQQAAHQSAMLQTPLRQLAHHGDEGGPVAKALVDLRGRMQSLDPGRHNLASGPLDRVLALIPGAGSRLQRYFRKFETAQQALDAIIADLEGGRDMLRRDNLTLDDDQQALRETLAKLTRQIALGRRIDDRLQLAISRRDAEDPQRRFLEEELLFPLRQRIVDLQQQLAVSQQGVLALEVIIRNNRELMRGVDRAINVTVSALTVAVTVALALANQRLVLDRVESLNATTSEMIGGTARALRQQGVDIQQRASSAMLDMQALEEAFGEVLGAIDDLSRYRREALPRLDDQIDRLATLAGQGGEAIDRLARGRDADAGGAPPS</sequence>
<evidence type="ECO:0000313" key="2">
    <source>
        <dbReference type="EMBL" id="MEQ6888417.1"/>
    </source>
</evidence>
<proteinExistence type="inferred from homology"/>
<dbReference type="PANTHER" id="PTHR38432">
    <property type="entry name" value="TELA-LIKE PROTEIN SAOUHSC_01408"/>
    <property type="match status" value="1"/>
</dbReference>
<organism evidence="2 3">
    <name type="scientific">Halomonas pelophila</name>
    <dbReference type="NCBI Taxonomy" id="3151122"/>
    <lineage>
        <taxon>Bacteria</taxon>
        <taxon>Pseudomonadati</taxon>
        <taxon>Pseudomonadota</taxon>
        <taxon>Gammaproteobacteria</taxon>
        <taxon>Oceanospirillales</taxon>
        <taxon>Halomonadaceae</taxon>
        <taxon>Halomonas</taxon>
    </lineage>
</organism>